<protein>
    <submittedName>
        <fullName evidence="4">Transporter family protein</fullName>
    </submittedName>
</protein>
<dbReference type="PANTHER" id="PTHR22911">
    <property type="entry name" value="ACYL-MALONYL CONDENSING ENZYME-RELATED"/>
    <property type="match status" value="1"/>
</dbReference>
<keyword evidence="2" id="KW-0812">Transmembrane</keyword>
<proteinExistence type="inferred from homology"/>
<gene>
    <name evidence="4" type="ORF">SAMN02745941_00783</name>
</gene>
<evidence type="ECO:0000256" key="1">
    <source>
        <dbReference type="ARBA" id="ARBA00007362"/>
    </source>
</evidence>
<comment type="similarity">
    <text evidence="1">Belongs to the EamA transporter family.</text>
</comment>
<dbReference type="SUPFAM" id="SSF103481">
    <property type="entry name" value="Multidrug resistance efflux transporter EmrE"/>
    <property type="match status" value="1"/>
</dbReference>
<evidence type="ECO:0000256" key="2">
    <source>
        <dbReference type="SAM" id="Phobius"/>
    </source>
</evidence>
<dbReference type="EMBL" id="FQXU01000004">
    <property type="protein sequence ID" value="SHH78495.1"/>
    <property type="molecule type" value="Genomic_DNA"/>
</dbReference>
<organism evidence="4 5">
    <name type="scientific">Clostridium intestinale DSM 6191</name>
    <dbReference type="NCBI Taxonomy" id="1121320"/>
    <lineage>
        <taxon>Bacteria</taxon>
        <taxon>Bacillati</taxon>
        <taxon>Bacillota</taxon>
        <taxon>Clostridia</taxon>
        <taxon>Eubacteriales</taxon>
        <taxon>Clostridiaceae</taxon>
        <taxon>Clostridium</taxon>
    </lineage>
</organism>
<feature type="transmembrane region" description="Helical" evidence="2">
    <location>
        <begin position="119"/>
        <end position="137"/>
    </location>
</feature>
<evidence type="ECO:0000313" key="4">
    <source>
        <dbReference type="EMBL" id="SHH78495.1"/>
    </source>
</evidence>
<evidence type="ECO:0000259" key="3">
    <source>
        <dbReference type="Pfam" id="PF00892"/>
    </source>
</evidence>
<dbReference type="Proteomes" id="UP000184241">
    <property type="component" value="Unassembled WGS sequence"/>
</dbReference>
<dbReference type="GO" id="GO:0016020">
    <property type="term" value="C:membrane"/>
    <property type="evidence" value="ECO:0007669"/>
    <property type="project" value="InterPro"/>
</dbReference>
<reference evidence="4 5" key="1">
    <citation type="submission" date="2016-11" db="EMBL/GenBank/DDBJ databases">
        <authorList>
            <person name="Jaros S."/>
            <person name="Januszkiewicz K."/>
            <person name="Wedrychowicz H."/>
        </authorList>
    </citation>
    <scope>NUCLEOTIDE SEQUENCE [LARGE SCALE GENOMIC DNA]</scope>
    <source>
        <strain evidence="4 5">DSM 6191</strain>
    </source>
</reference>
<accession>A0A1M5VTA1</accession>
<dbReference type="Pfam" id="PF00892">
    <property type="entry name" value="EamA"/>
    <property type="match status" value="1"/>
</dbReference>
<evidence type="ECO:0000313" key="5">
    <source>
        <dbReference type="Proteomes" id="UP000184241"/>
    </source>
</evidence>
<feature type="domain" description="EamA" evidence="3">
    <location>
        <begin position="2"/>
        <end position="136"/>
    </location>
</feature>
<keyword evidence="2" id="KW-1133">Transmembrane helix</keyword>
<dbReference type="AlphaFoldDB" id="A0A1M5VTA1"/>
<name>A0A1M5VTA1_9CLOT</name>
<dbReference type="PANTHER" id="PTHR22911:SF137">
    <property type="entry name" value="SOLUTE CARRIER FAMILY 35 MEMBER G2-RELATED"/>
    <property type="match status" value="1"/>
</dbReference>
<feature type="transmembrane region" description="Helical" evidence="2">
    <location>
        <begin position="30"/>
        <end position="53"/>
    </location>
</feature>
<dbReference type="InterPro" id="IPR000620">
    <property type="entry name" value="EamA_dom"/>
</dbReference>
<keyword evidence="2" id="KW-0472">Membrane</keyword>
<feature type="transmembrane region" description="Helical" evidence="2">
    <location>
        <begin position="91"/>
        <end position="112"/>
    </location>
</feature>
<dbReference type="RefSeq" id="WP_073016933.1">
    <property type="nucleotide sequence ID" value="NZ_FQXU01000004.1"/>
</dbReference>
<feature type="transmembrane region" description="Helical" evidence="2">
    <location>
        <begin position="65"/>
        <end position="85"/>
    </location>
</feature>
<sequence>MWKLFAILSAVFAALTSILAKIGIKGVDSNLATAIRTVVIIVLAWGIVLSTGGYKGITSLTKQNWTFLILSGIATGLSWVFYYKAISLGQVAQVALIDKLSIVLTLILSFFILKEDFTIKTFIAGALITSGTILMIWK</sequence>
<dbReference type="InterPro" id="IPR037185">
    <property type="entry name" value="EmrE-like"/>
</dbReference>